<dbReference type="AlphaFoldDB" id="A0A1N7H5M8"/>
<dbReference type="RefSeq" id="WP_083744831.1">
    <property type="nucleotide sequence ID" value="NZ_FTNI01000037.1"/>
</dbReference>
<evidence type="ECO:0000313" key="5">
    <source>
        <dbReference type="EMBL" id="SIS20010.1"/>
    </source>
</evidence>
<dbReference type="Proteomes" id="UP000186096">
    <property type="component" value="Unassembled WGS sequence"/>
</dbReference>
<keyword evidence="2" id="KW-0442">Lipid degradation</keyword>
<dbReference type="GO" id="GO:0016042">
    <property type="term" value="P:lipid catabolic process"/>
    <property type="evidence" value="ECO:0007669"/>
    <property type="project" value="UniProtKB-KW"/>
</dbReference>
<organism evidence="5 6">
    <name type="scientific">Microbispora rosea</name>
    <dbReference type="NCBI Taxonomy" id="58117"/>
    <lineage>
        <taxon>Bacteria</taxon>
        <taxon>Bacillati</taxon>
        <taxon>Actinomycetota</taxon>
        <taxon>Actinomycetes</taxon>
        <taxon>Streptosporangiales</taxon>
        <taxon>Streptosporangiaceae</taxon>
        <taxon>Microbispora</taxon>
    </lineage>
</organism>
<accession>A0A1N7H5M8</accession>
<evidence type="ECO:0000313" key="6">
    <source>
        <dbReference type="Proteomes" id="UP000186096"/>
    </source>
</evidence>
<keyword evidence="4" id="KW-0732">Signal</keyword>
<keyword evidence="3" id="KW-0443">Lipid metabolism</keyword>
<evidence type="ECO:0000256" key="1">
    <source>
        <dbReference type="ARBA" id="ARBA00022801"/>
    </source>
</evidence>
<evidence type="ECO:0000256" key="3">
    <source>
        <dbReference type="ARBA" id="ARBA00023098"/>
    </source>
</evidence>
<dbReference type="OrthoDB" id="569821at2"/>
<dbReference type="Gene3D" id="3.40.50.1820">
    <property type="entry name" value="alpha/beta hydrolase"/>
    <property type="match status" value="1"/>
</dbReference>
<evidence type="ECO:0000256" key="4">
    <source>
        <dbReference type="SAM" id="SignalP"/>
    </source>
</evidence>
<dbReference type="Pfam" id="PF03403">
    <property type="entry name" value="PAF-AH_p_II"/>
    <property type="match status" value="2"/>
</dbReference>
<feature type="chain" id="PRO_5039253228" evidence="4">
    <location>
        <begin position="23"/>
        <end position="396"/>
    </location>
</feature>
<feature type="signal peptide" evidence="4">
    <location>
        <begin position="1"/>
        <end position="22"/>
    </location>
</feature>
<reference evidence="6" key="1">
    <citation type="submission" date="2017-01" db="EMBL/GenBank/DDBJ databases">
        <authorList>
            <person name="Varghese N."/>
            <person name="Submissions S."/>
        </authorList>
    </citation>
    <scope>NUCLEOTIDE SEQUENCE [LARGE SCALE GENOMIC DNA]</scope>
    <source>
        <strain evidence="6">ATCC 12950</strain>
    </source>
</reference>
<dbReference type="GO" id="GO:0003847">
    <property type="term" value="F:1-alkyl-2-acetylglycerophosphocholine esterase activity"/>
    <property type="evidence" value="ECO:0007669"/>
    <property type="project" value="TreeGrafter"/>
</dbReference>
<dbReference type="PROSITE" id="PS51257">
    <property type="entry name" value="PROKAR_LIPOPROTEIN"/>
    <property type="match status" value="1"/>
</dbReference>
<proteinExistence type="predicted"/>
<dbReference type="STRING" id="58117.SAMN05421833_13743"/>
<dbReference type="SUPFAM" id="SSF53474">
    <property type="entry name" value="alpha/beta-Hydrolases"/>
    <property type="match status" value="1"/>
</dbReference>
<keyword evidence="6" id="KW-1185">Reference proteome</keyword>
<sequence length="396" mass="41752">MSHAVKHLAVAGLIGLAAAACTAPPPPRTVAAAATAPAAAPTGAAALPAPTGSHPVGATTLYLKDASRPDPWVPEVKARELMITLWYPARAGEGRRAPYMTAKESELTLRGKKVTGVPYDVLSRTRTNAVDDAKPAGRAGSLPLVVLSPGFTMPRSTLTSLGEELASRGYVVAGVDHTYENYATTFPDGRVAECVACDSDTDPGFGAKVADVRAADVSFVLDQLTGPHAKWEGSSLIDPSEIAMAGHSIGGAGAVAAMLKDSRVRAGIDMDGTTYARIPKSGLSRPFLFMGSAGHEPAGRDNSWDRDWKLLTGWKRWLVLPGADHQSFTDVPLLVGALGIAVPGDLSPDRSAEITRTYVRAFLDRHLRHEPQPLLDEPSPRYPEVRLCTPGGAACR</sequence>
<gene>
    <name evidence="5" type="ORF">SAMN05421833_13743</name>
</gene>
<dbReference type="PANTHER" id="PTHR10272:SF0">
    <property type="entry name" value="PLATELET-ACTIVATING FACTOR ACETYLHYDROLASE"/>
    <property type="match status" value="1"/>
</dbReference>
<name>A0A1N7H5M8_9ACTN</name>
<dbReference type="EMBL" id="FTNI01000037">
    <property type="protein sequence ID" value="SIS20010.1"/>
    <property type="molecule type" value="Genomic_DNA"/>
</dbReference>
<dbReference type="PANTHER" id="PTHR10272">
    <property type="entry name" value="PLATELET-ACTIVATING FACTOR ACETYLHYDROLASE"/>
    <property type="match status" value="1"/>
</dbReference>
<dbReference type="InterPro" id="IPR029058">
    <property type="entry name" value="AB_hydrolase_fold"/>
</dbReference>
<keyword evidence="1 5" id="KW-0378">Hydrolase</keyword>
<protein>
    <submittedName>
        <fullName evidence="5">Platelet-activating factor acetylhydrolase, isoform II</fullName>
    </submittedName>
</protein>
<evidence type="ECO:0000256" key="2">
    <source>
        <dbReference type="ARBA" id="ARBA00022963"/>
    </source>
</evidence>